<evidence type="ECO:0000256" key="7">
    <source>
        <dbReference type="ARBA" id="ARBA00022692"/>
    </source>
</evidence>
<organism evidence="20 21">
    <name type="scientific">Pleurodeles waltl</name>
    <name type="common">Iberian ribbed newt</name>
    <dbReference type="NCBI Taxonomy" id="8319"/>
    <lineage>
        <taxon>Eukaryota</taxon>
        <taxon>Metazoa</taxon>
        <taxon>Chordata</taxon>
        <taxon>Craniata</taxon>
        <taxon>Vertebrata</taxon>
        <taxon>Euteleostomi</taxon>
        <taxon>Amphibia</taxon>
        <taxon>Batrachia</taxon>
        <taxon>Caudata</taxon>
        <taxon>Salamandroidea</taxon>
        <taxon>Salamandridae</taxon>
        <taxon>Pleurodelinae</taxon>
        <taxon>Pleurodeles</taxon>
    </lineage>
</organism>
<evidence type="ECO:0000313" key="20">
    <source>
        <dbReference type="EMBL" id="KAJ1191983.1"/>
    </source>
</evidence>
<feature type="compositionally biased region" description="Basic and acidic residues" evidence="19">
    <location>
        <begin position="79"/>
        <end position="104"/>
    </location>
</feature>
<dbReference type="PROSITE" id="PS00630">
    <property type="entry name" value="IMP_2"/>
    <property type="match status" value="1"/>
</dbReference>
<dbReference type="InterPro" id="IPR050725">
    <property type="entry name" value="CysQ/Inositol_MonoPase"/>
</dbReference>
<evidence type="ECO:0000256" key="3">
    <source>
        <dbReference type="ARBA" id="ARBA00004167"/>
    </source>
</evidence>
<comment type="subcellular location">
    <subcellularLocation>
        <location evidence="3">Membrane</location>
        <topology evidence="3">Single-pass membrane protein</topology>
    </subcellularLocation>
</comment>
<feature type="binding site" evidence="18">
    <location>
        <position position="129"/>
    </location>
    <ligand>
        <name>Mg(2+)</name>
        <dbReference type="ChEBI" id="CHEBI:18420"/>
        <label>1</label>
        <note>catalytic</note>
    </ligand>
</feature>
<evidence type="ECO:0000313" key="21">
    <source>
        <dbReference type="Proteomes" id="UP001066276"/>
    </source>
</evidence>
<accession>A0AAV7USY2</accession>
<protein>
    <recommendedName>
        <fullName evidence="17">Inositol monophosphatase 3</fullName>
        <ecNumber evidence="6">3.1.3.25</ecNumber>
    </recommendedName>
    <alternativeName>
        <fullName evidence="16">3'(2'), 5'-bisphosphate nucleotidase 2</fullName>
    </alternativeName>
    <alternativeName>
        <fullName evidence="14">Inositol monophosphatase domain-containing protein 1</fullName>
    </alternativeName>
    <alternativeName>
        <fullName evidence="15">Inositol-1(or 4)-monophosphatase 3</fullName>
    </alternativeName>
    <alternativeName>
        <fullName evidence="13">Myo-inositol monophosphatase A3</fullName>
    </alternativeName>
</protein>
<dbReference type="Gene3D" id="3.40.190.80">
    <property type="match status" value="1"/>
</dbReference>
<dbReference type="InterPro" id="IPR020550">
    <property type="entry name" value="Inositol_monophosphatase_CS"/>
</dbReference>
<keyword evidence="12" id="KW-0472">Membrane</keyword>
<dbReference type="Gene3D" id="3.30.540.10">
    <property type="entry name" value="Fructose-1,6-Bisphosphatase, subunit A, domain 1"/>
    <property type="match status" value="1"/>
</dbReference>
<dbReference type="Pfam" id="PF00459">
    <property type="entry name" value="Inositol_P"/>
    <property type="match status" value="1"/>
</dbReference>
<dbReference type="GO" id="GO:0005794">
    <property type="term" value="C:Golgi apparatus"/>
    <property type="evidence" value="ECO:0007669"/>
    <property type="project" value="UniProtKB-ARBA"/>
</dbReference>
<feature type="binding site" evidence="18">
    <location>
        <position position="170"/>
    </location>
    <ligand>
        <name>Mg(2+)</name>
        <dbReference type="ChEBI" id="CHEBI:18420"/>
        <label>1</label>
        <note>catalytic</note>
    </ligand>
</feature>
<dbReference type="GO" id="GO:0052834">
    <property type="term" value="F:inositol monophosphate phosphatase activity"/>
    <property type="evidence" value="ECO:0007669"/>
    <property type="project" value="UniProtKB-EC"/>
</dbReference>
<comment type="caution">
    <text evidence="20">The sequence shown here is derived from an EMBL/GenBank/DDBJ whole genome shotgun (WGS) entry which is preliminary data.</text>
</comment>
<gene>
    <name evidence="20" type="ORF">NDU88_001296</name>
</gene>
<name>A0AAV7USY2_PLEWA</name>
<dbReference type="PANTHER" id="PTHR43028">
    <property type="entry name" value="3'(2'),5'-BISPHOSPHATE NUCLEOTIDASE 1"/>
    <property type="match status" value="1"/>
</dbReference>
<evidence type="ECO:0000256" key="8">
    <source>
        <dbReference type="ARBA" id="ARBA00022723"/>
    </source>
</evidence>
<keyword evidence="21" id="KW-1185">Reference proteome</keyword>
<dbReference type="PANTHER" id="PTHR43028:SF2">
    <property type="entry name" value="INOSITOL MONOPHOSPHATASE DOMAIN CONTAINING 1"/>
    <property type="match status" value="1"/>
</dbReference>
<feature type="binding site" evidence="18">
    <location>
        <position position="172"/>
    </location>
    <ligand>
        <name>Mg(2+)</name>
        <dbReference type="ChEBI" id="CHEBI:18420"/>
        <label>1</label>
        <note>catalytic</note>
    </ligand>
</feature>
<keyword evidence="10 18" id="KW-0460">Magnesium</keyword>
<dbReference type="SUPFAM" id="SSF56655">
    <property type="entry name" value="Carbohydrate phosphatase"/>
    <property type="match status" value="1"/>
</dbReference>
<evidence type="ECO:0000256" key="16">
    <source>
        <dbReference type="ARBA" id="ARBA00043030"/>
    </source>
</evidence>
<evidence type="ECO:0000256" key="9">
    <source>
        <dbReference type="ARBA" id="ARBA00022801"/>
    </source>
</evidence>
<keyword evidence="9" id="KW-0378">Hydrolase</keyword>
<dbReference type="GO" id="GO:0046854">
    <property type="term" value="P:phosphatidylinositol phosphate biosynthetic process"/>
    <property type="evidence" value="ECO:0007669"/>
    <property type="project" value="InterPro"/>
</dbReference>
<feature type="binding site" evidence="18">
    <location>
        <position position="296"/>
    </location>
    <ligand>
        <name>Mg(2+)</name>
        <dbReference type="ChEBI" id="CHEBI:18420"/>
        <label>1</label>
        <note>catalytic</note>
    </ligand>
</feature>
<dbReference type="GO" id="GO:0046872">
    <property type="term" value="F:metal ion binding"/>
    <property type="evidence" value="ECO:0007669"/>
    <property type="project" value="UniProtKB-KW"/>
</dbReference>
<evidence type="ECO:0000256" key="2">
    <source>
        <dbReference type="ARBA" id="ARBA00001946"/>
    </source>
</evidence>
<evidence type="ECO:0000256" key="18">
    <source>
        <dbReference type="PIRSR" id="PIRSR600760-2"/>
    </source>
</evidence>
<evidence type="ECO:0000256" key="1">
    <source>
        <dbReference type="ARBA" id="ARBA00001033"/>
    </source>
</evidence>
<evidence type="ECO:0000256" key="10">
    <source>
        <dbReference type="ARBA" id="ARBA00022842"/>
    </source>
</evidence>
<comment type="cofactor">
    <cofactor evidence="2 18">
        <name>Mg(2+)</name>
        <dbReference type="ChEBI" id="CHEBI:18420"/>
    </cofactor>
</comment>
<feature type="binding site" evidence="18">
    <location>
        <position position="173"/>
    </location>
    <ligand>
        <name>Mg(2+)</name>
        <dbReference type="ChEBI" id="CHEBI:18420"/>
        <label>1</label>
        <note>catalytic</note>
    </ligand>
</feature>
<dbReference type="AlphaFoldDB" id="A0AAV7USY2"/>
<keyword evidence="8 18" id="KW-0479">Metal-binding</keyword>
<dbReference type="FunFam" id="3.30.540.10:FF:000012">
    <property type="entry name" value="Blast:Putative inositol monophosphatase 3"/>
    <property type="match status" value="1"/>
</dbReference>
<dbReference type="Proteomes" id="UP001066276">
    <property type="component" value="Chromosome 2_2"/>
</dbReference>
<evidence type="ECO:0000256" key="11">
    <source>
        <dbReference type="ARBA" id="ARBA00022989"/>
    </source>
</evidence>
<dbReference type="GO" id="GO:0008254">
    <property type="term" value="F:3'-nucleotidase activity"/>
    <property type="evidence" value="ECO:0007669"/>
    <property type="project" value="TreeGrafter"/>
</dbReference>
<comment type="similarity">
    <text evidence="5">Belongs to the inositol monophosphatase superfamily.</text>
</comment>
<evidence type="ECO:0000256" key="5">
    <source>
        <dbReference type="ARBA" id="ARBA00009759"/>
    </source>
</evidence>
<dbReference type="CDD" id="cd01640">
    <property type="entry name" value="IPPase"/>
    <property type="match status" value="1"/>
</dbReference>
<proteinExistence type="inferred from homology"/>
<dbReference type="FunFam" id="3.40.190.80:FF:000007">
    <property type="entry name" value="Blast:Putative inositol monophosphatase 3"/>
    <property type="match status" value="1"/>
</dbReference>
<comment type="pathway">
    <text evidence="4">Polyol metabolism; myo-inositol biosynthesis; myo-inositol from D-glucose 6-phosphate: step 2/2.</text>
</comment>
<keyword evidence="7" id="KW-0812">Transmembrane</keyword>
<reference evidence="20" key="1">
    <citation type="journal article" date="2022" name="bioRxiv">
        <title>Sequencing and chromosome-scale assembly of the giantPleurodeles waltlgenome.</title>
        <authorList>
            <person name="Brown T."/>
            <person name="Elewa A."/>
            <person name="Iarovenko S."/>
            <person name="Subramanian E."/>
            <person name="Araus A.J."/>
            <person name="Petzold A."/>
            <person name="Susuki M."/>
            <person name="Suzuki K.-i.T."/>
            <person name="Hayashi T."/>
            <person name="Toyoda A."/>
            <person name="Oliveira C."/>
            <person name="Osipova E."/>
            <person name="Leigh N.D."/>
            <person name="Simon A."/>
            <person name="Yun M.H."/>
        </authorList>
    </citation>
    <scope>NUCLEOTIDE SEQUENCE</scope>
    <source>
        <strain evidence="20">20211129_DDA</strain>
        <tissue evidence="20">Liver</tissue>
    </source>
</reference>
<dbReference type="InterPro" id="IPR000760">
    <property type="entry name" value="Inositol_monophosphatase-like"/>
</dbReference>
<sequence length="358" mass="38972">MGIRLSPLGIGVLALLGLAVLYHLYAGFLGGRLSALLLPAGEEDRQAPMPGAETQHVDLRKLLAVSLLAAKRGGDKVREVREGGALGEKSKGKTREGADDKITDGDVQSNRQMYFTIHNTFPDLQINSEEQVAKDEHEPLSWDGNIPDDVMKIIPEGKEVRADSITIWIDPLDATQEYTDNLRKYVTTMVCVAVNGEPVIGVVHKPFSSYSAWAMVDGGSNVKVRSNYDQENPTIIVSRSHTGTVQDVIRKTFGNNTVIVPAGGAGYKVLSLLDVPDDTQEKADVYIHNTFIKKWDICAGNAILRALGGKMTTLKGKDIQYSGSEAHEEGILASIGMDHTILVKTLSGKIPYIERKAH</sequence>
<dbReference type="EMBL" id="JANPWB010000004">
    <property type="protein sequence ID" value="KAJ1191983.1"/>
    <property type="molecule type" value="Genomic_DNA"/>
</dbReference>
<keyword evidence="11" id="KW-1133">Transmembrane helix</keyword>
<comment type="catalytic activity">
    <reaction evidence="1">
        <text>a myo-inositol phosphate + H2O = myo-inositol + phosphate</text>
        <dbReference type="Rhea" id="RHEA:24056"/>
        <dbReference type="ChEBI" id="CHEBI:15377"/>
        <dbReference type="ChEBI" id="CHEBI:17268"/>
        <dbReference type="ChEBI" id="CHEBI:43474"/>
        <dbReference type="ChEBI" id="CHEBI:84139"/>
        <dbReference type="EC" id="3.1.3.25"/>
    </reaction>
</comment>
<evidence type="ECO:0000256" key="13">
    <source>
        <dbReference type="ARBA" id="ARBA00042119"/>
    </source>
</evidence>
<feature type="region of interest" description="Disordered" evidence="19">
    <location>
        <begin position="79"/>
        <end position="105"/>
    </location>
</feature>
<evidence type="ECO:0000256" key="17">
    <source>
        <dbReference type="ARBA" id="ARBA00073184"/>
    </source>
</evidence>
<evidence type="ECO:0000256" key="15">
    <source>
        <dbReference type="ARBA" id="ARBA00042949"/>
    </source>
</evidence>
<evidence type="ECO:0000256" key="4">
    <source>
        <dbReference type="ARBA" id="ARBA00005152"/>
    </source>
</evidence>
<evidence type="ECO:0000256" key="14">
    <source>
        <dbReference type="ARBA" id="ARBA00042166"/>
    </source>
</evidence>
<dbReference type="EC" id="3.1.3.25" evidence="6"/>
<evidence type="ECO:0000256" key="6">
    <source>
        <dbReference type="ARBA" id="ARBA00013106"/>
    </source>
</evidence>
<evidence type="ECO:0000256" key="12">
    <source>
        <dbReference type="ARBA" id="ARBA00023136"/>
    </source>
</evidence>
<dbReference type="GO" id="GO:0016020">
    <property type="term" value="C:membrane"/>
    <property type="evidence" value="ECO:0007669"/>
    <property type="project" value="UniProtKB-SubCell"/>
</dbReference>
<evidence type="ECO:0000256" key="19">
    <source>
        <dbReference type="SAM" id="MobiDB-lite"/>
    </source>
</evidence>